<evidence type="ECO:0000313" key="1">
    <source>
        <dbReference type="EMBL" id="AWT57478.1"/>
    </source>
</evidence>
<accession>A0A2U9Q0F7</accession>
<reference evidence="2" key="2">
    <citation type="submission" date="2018-03" db="EMBL/GenBank/DDBJ databases">
        <authorList>
            <person name="Derbyshire K."/>
            <person name="Gray T.A."/>
            <person name="Champion M."/>
        </authorList>
    </citation>
    <scope>NUCLEOTIDE SEQUENCE [LARGE SCALE GENOMIC DNA]</scope>
    <source>
        <strain evidence="2">MKD8</strain>
    </source>
</reference>
<name>A0A2U9Q0F7_MYCSE</name>
<sequence length="85" mass="9778">MEASSLTRISVMDNRRPGRVHRVHEGTSTPRLLRRHDYRVDIAGSFGVSQYLHFYTDDGIIHRDRLLVSLDFSEFRLSTAEDSSA</sequence>
<dbReference type="RefSeq" id="WP_157975520.1">
    <property type="nucleotide sequence ID" value="NZ_CP027541.1"/>
</dbReference>
<proteinExistence type="predicted"/>
<dbReference type="EMBL" id="CP027541">
    <property type="protein sequence ID" value="AWT57478.1"/>
    <property type="molecule type" value="Genomic_DNA"/>
</dbReference>
<evidence type="ECO:0000313" key="2">
    <source>
        <dbReference type="Proteomes" id="UP000011200"/>
    </source>
</evidence>
<gene>
    <name evidence="1" type="ORF">D806_065450</name>
</gene>
<reference evidence="1 2" key="1">
    <citation type="journal article" date="2013" name="Genome Announc.">
        <title>Draft genome sequence of MKD8, a conjugal recipient Mycobacterium smegmatis strain.</title>
        <authorList>
            <person name="Gray T.A."/>
            <person name="Palumbo M.J."/>
            <person name="Derbyshire K.M."/>
        </authorList>
    </citation>
    <scope>NUCLEOTIDE SEQUENCE [LARGE SCALE GENOMIC DNA]</scope>
    <source>
        <strain evidence="1 2">MKD8</strain>
    </source>
</reference>
<protein>
    <submittedName>
        <fullName evidence="1">Uncharacterized protein</fullName>
    </submittedName>
</protein>
<organism evidence="1 2">
    <name type="scientific">Mycolicibacterium smegmatis (strain MKD8)</name>
    <name type="common">Mycobacterium smegmatis</name>
    <dbReference type="NCBI Taxonomy" id="1214915"/>
    <lineage>
        <taxon>Bacteria</taxon>
        <taxon>Bacillati</taxon>
        <taxon>Actinomycetota</taxon>
        <taxon>Actinomycetes</taxon>
        <taxon>Mycobacteriales</taxon>
        <taxon>Mycobacteriaceae</taxon>
        <taxon>Mycolicibacterium</taxon>
    </lineage>
</organism>
<dbReference type="Proteomes" id="UP000011200">
    <property type="component" value="Chromosome"/>
</dbReference>
<dbReference type="AlphaFoldDB" id="A0A2U9Q0F7"/>